<comment type="caution">
    <text evidence="4">The sequence shown here is derived from an EMBL/GenBank/DDBJ whole genome shotgun (WGS) entry which is preliminary data.</text>
</comment>
<evidence type="ECO:0000256" key="1">
    <source>
        <dbReference type="SAM" id="MobiDB-lite"/>
    </source>
</evidence>
<evidence type="ECO:0000313" key="6">
    <source>
        <dbReference type="Proteomes" id="UP000247515"/>
    </source>
</evidence>
<dbReference type="EMBL" id="FNZM01000012">
    <property type="protein sequence ID" value="SEJ99762.1"/>
    <property type="molecule type" value="Genomic_DNA"/>
</dbReference>
<reference evidence="4 5" key="1">
    <citation type="submission" date="2016-10" db="EMBL/GenBank/DDBJ databases">
        <authorList>
            <person name="Varghese N."/>
            <person name="Submissions S."/>
        </authorList>
    </citation>
    <scope>NUCLEOTIDE SEQUENCE [LARGE SCALE GENOMIC DNA]</scope>
    <source>
        <strain evidence="4 5">LMG 22274</strain>
    </source>
</reference>
<keyword evidence="6" id="KW-1185">Reference proteome</keyword>
<reference evidence="3 6" key="2">
    <citation type="submission" date="2018-05" db="EMBL/GenBank/DDBJ databases">
        <title>Genomic Encyclopedia of Type Strains, Phase IV (KMG-V): Genome sequencing to study the core and pangenomes of soil and plant-associated prokaryotes.</title>
        <authorList>
            <person name="Whitman W."/>
        </authorList>
    </citation>
    <scope>NUCLEOTIDE SEQUENCE [LARGE SCALE GENOMIC DNA]</scope>
    <source>
        <strain evidence="3 6">SIr-6563</strain>
    </source>
</reference>
<proteinExistence type="predicted"/>
<evidence type="ECO:0000256" key="2">
    <source>
        <dbReference type="SAM" id="SignalP"/>
    </source>
</evidence>
<organism evidence="4 5">
    <name type="scientific">Paraburkholderia tropica</name>
    <dbReference type="NCBI Taxonomy" id="92647"/>
    <lineage>
        <taxon>Bacteria</taxon>
        <taxon>Pseudomonadati</taxon>
        <taxon>Pseudomonadota</taxon>
        <taxon>Betaproteobacteria</taxon>
        <taxon>Burkholderiales</taxon>
        <taxon>Burkholderiaceae</taxon>
        <taxon>Paraburkholderia</taxon>
    </lineage>
</organism>
<gene>
    <name evidence="3" type="ORF">C7400_103206</name>
    <name evidence="4" type="ORF">SAMN05216550_112223</name>
</gene>
<dbReference type="GeneID" id="61307242"/>
<keyword evidence="2" id="KW-0732">Signal</keyword>
<accession>A0A1A5XH54</accession>
<dbReference type="Proteomes" id="UP000183529">
    <property type="component" value="Unassembled WGS sequence"/>
</dbReference>
<dbReference type="Gene3D" id="1.10.287.700">
    <property type="entry name" value="Helix hairpin bin"/>
    <property type="match status" value="1"/>
</dbReference>
<evidence type="ECO:0000313" key="3">
    <source>
        <dbReference type="EMBL" id="PXX19215.1"/>
    </source>
</evidence>
<evidence type="ECO:0000313" key="4">
    <source>
        <dbReference type="EMBL" id="SEJ99762.1"/>
    </source>
</evidence>
<dbReference type="AlphaFoldDB" id="A0A1A5XH54"/>
<evidence type="ECO:0000313" key="5">
    <source>
        <dbReference type="Proteomes" id="UP000183529"/>
    </source>
</evidence>
<dbReference type="Proteomes" id="UP000247515">
    <property type="component" value="Unassembled WGS sequence"/>
</dbReference>
<protein>
    <submittedName>
        <fullName evidence="4">Uncharacterized protein</fullName>
    </submittedName>
</protein>
<feature type="region of interest" description="Disordered" evidence="1">
    <location>
        <begin position="67"/>
        <end position="105"/>
    </location>
</feature>
<feature type="signal peptide" evidence="2">
    <location>
        <begin position="1"/>
        <end position="22"/>
    </location>
</feature>
<feature type="compositionally biased region" description="Basic and acidic residues" evidence="1">
    <location>
        <begin position="67"/>
        <end position="87"/>
    </location>
</feature>
<name>A0A1A5XH54_9BURK</name>
<dbReference type="RefSeq" id="WP_065059029.1">
    <property type="nucleotide sequence ID" value="NZ_CADFGN010000004.1"/>
</dbReference>
<feature type="chain" id="PRO_5015053648" evidence="2">
    <location>
        <begin position="23"/>
        <end position="105"/>
    </location>
</feature>
<dbReference type="EMBL" id="QJJV01000003">
    <property type="protein sequence ID" value="PXX19215.1"/>
    <property type="molecule type" value="Genomic_DNA"/>
</dbReference>
<feature type="compositionally biased region" description="Basic and acidic residues" evidence="1">
    <location>
        <begin position="95"/>
        <end position="105"/>
    </location>
</feature>
<dbReference type="OrthoDB" id="8967196at2"/>
<sequence length="105" mass="11163">MKTHRILLAALAFGLASSAAFADVHEVKEDIKHDTKSAAKATGHAARDFGHATASAAKTVGHGIAHGTREGWDATKHATHEGWDATKRTTKRVFHKDDAPGKDDA</sequence>